<evidence type="ECO:0000313" key="3">
    <source>
        <dbReference type="Proteomes" id="UP000078113"/>
    </source>
</evidence>
<accession>A0A8X7T1D1</accession>
<organism evidence="2 3">
    <name type="scientific">Tilletia walkeri</name>
    <dbReference type="NCBI Taxonomy" id="117179"/>
    <lineage>
        <taxon>Eukaryota</taxon>
        <taxon>Fungi</taxon>
        <taxon>Dikarya</taxon>
        <taxon>Basidiomycota</taxon>
        <taxon>Ustilaginomycotina</taxon>
        <taxon>Exobasidiomycetes</taxon>
        <taxon>Tilletiales</taxon>
        <taxon>Tilletiaceae</taxon>
        <taxon>Tilletia</taxon>
    </lineage>
</organism>
<dbReference type="AlphaFoldDB" id="A0A8X7T1D1"/>
<proteinExistence type="predicted"/>
<reference evidence="2" key="1">
    <citation type="submission" date="2016-04" db="EMBL/GenBank/DDBJ databases">
        <authorList>
            <person name="Nguyen H.D."/>
            <person name="Samba Siva P."/>
            <person name="Cullis J."/>
            <person name="Levesque C.A."/>
            <person name="Hambleton S."/>
        </authorList>
    </citation>
    <scope>NUCLEOTIDE SEQUENCE</scope>
    <source>
        <strain evidence="2">DAOMC 236422</strain>
    </source>
</reference>
<dbReference type="InterPro" id="IPR009000">
    <property type="entry name" value="Transl_B-barrel_sf"/>
</dbReference>
<evidence type="ECO:0000313" key="2">
    <source>
        <dbReference type="EMBL" id="KAE8261024.1"/>
    </source>
</evidence>
<dbReference type="Gene3D" id="2.40.30.10">
    <property type="entry name" value="Translation factors"/>
    <property type="match status" value="1"/>
</dbReference>
<sequence>MARLLGTPSLPSTLGLRKLSAASHMDVCKESQHCFKYAVKETSSFTMKVGYCPKSATFLLISRWQVTSSGRSSAPCPGTEDRRGRPRPANSCRIDGVSSVPVGCVENTALKAGMVLTFLPSNITTAVKSVEIEIRDNVDSNVRRSPSRTSAAVTSALASRST</sequence>
<reference evidence="2" key="2">
    <citation type="journal article" date="2019" name="IMA Fungus">
        <title>Genome sequencing and comparison of five Tilletia species to identify candidate genes for the detection of regulated species infecting wheat.</title>
        <authorList>
            <person name="Nguyen H.D.T."/>
            <person name="Sultana T."/>
            <person name="Kesanakurti P."/>
            <person name="Hambleton S."/>
        </authorList>
    </citation>
    <scope>NUCLEOTIDE SEQUENCE</scope>
    <source>
        <strain evidence="2">DAOMC 236422</strain>
    </source>
</reference>
<dbReference type="SUPFAM" id="SSF50447">
    <property type="entry name" value="Translation proteins"/>
    <property type="match status" value="1"/>
</dbReference>
<comment type="caution">
    <text evidence="2">The sequence shown here is derived from an EMBL/GenBank/DDBJ whole genome shotgun (WGS) entry which is preliminary data.</text>
</comment>
<feature type="compositionally biased region" description="Polar residues" evidence="1">
    <location>
        <begin position="143"/>
        <end position="162"/>
    </location>
</feature>
<dbReference type="Proteomes" id="UP000078113">
    <property type="component" value="Unassembled WGS sequence"/>
</dbReference>
<evidence type="ECO:0000256" key="1">
    <source>
        <dbReference type="SAM" id="MobiDB-lite"/>
    </source>
</evidence>
<dbReference type="EMBL" id="LWDG02001088">
    <property type="protein sequence ID" value="KAE8261024.1"/>
    <property type="molecule type" value="Genomic_DNA"/>
</dbReference>
<feature type="region of interest" description="Disordered" evidence="1">
    <location>
        <begin position="142"/>
        <end position="162"/>
    </location>
</feature>
<gene>
    <name evidence="2" type="ORF">A4X09_0g7724</name>
</gene>
<protein>
    <submittedName>
        <fullName evidence="2">Uncharacterized protein</fullName>
    </submittedName>
</protein>
<name>A0A8X7T1D1_9BASI</name>
<keyword evidence="3" id="KW-1185">Reference proteome</keyword>
<feature type="region of interest" description="Disordered" evidence="1">
    <location>
        <begin position="68"/>
        <end position="90"/>
    </location>
</feature>